<name>A0AAV7FE22_ARIFI</name>
<evidence type="ECO:0000259" key="3">
    <source>
        <dbReference type="Pfam" id="PF10536"/>
    </source>
</evidence>
<organism evidence="4 5">
    <name type="scientific">Aristolochia fimbriata</name>
    <name type="common">White veined hardy Dutchman's pipe vine</name>
    <dbReference type="NCBI Taxonomy" id="158543"/>
    <lineage>
        <taxon>Eukaryota</taxon>
        <taxon>Viridiplantae</taxon>
        <taxon>Streptophyta</taxon>
        <taxon>Embryophyta</taxon>
        <taxon>Tracheophyta</taxon>
        <taxon>Spermatophyta</taxon>
        <taxon>Magnoliopsida</taxon>
        <taxon>Magnoliidae</taxon>
        <taxon>Piperales</taxon>
        <taxon>Aristolochiaceae</taxon>
        <taxon>Aristolochia</taxon>
    </lineage>
</organism>
<gene>
    <name evidence="4" type="ORF">H6P81_002933</name>
</gene>
<accession>A0AAV7FE22</accession>
<keyword evidence="1" id="KW-0175">Coiled coil</keyword>
<feature type="domain" description="Aminotransferase-like plant mobile" evidence="3">
    <location>
        <begin position="144"/>
        <end position="480"/>
    </location>
</feature>
<dbReference type="EMBL" id="JAINDJ010000002">
    <property type="protein sequence ID" value="KAG9458425.1"/>
    <property type="molecule type" value="Genomic_DNA"/>
</dbReference>
<evidence type="ECO:0000256" key="2">
    <source>
        <dbReference type="SAM" id="MobiDB-lite"/>
    </source>
</evidence>
<reference evidence="4 5" key="1">
    <citation type="submission" date="2021-07" db="EMBL/GenBank/DDBJ databases">
        <title>The Aristolochia fimbriata genome: insights into angiosperm evolution, floral development and chemical biosynthesis.</title>
        <authorList>
            <person name="Jiao Y."/>
        </authorList>
    </citation>
    <scope>NUCLEOTIDE SEQUENCE [LARGE SCALE GENOMIC DNA]</scope>
    <source>
        <strain evidence="4">IBCAS-2021</strain>
        <tissue evidence="4">Leaf</tissue>
    </source>
</reference>
<protein>
    <recommendedName>
        <fullName evidence="3">Aminotransferase-like plant mobile domain-containing protein</fullName>
    </recommendedName>
</protein>
<evidence type="ECO:0000313" key="4">
    <source>
        <dbReference type="EMBL" id="KAG9458425.1"/>
    </source>
</evidence>
<evidence type="ECO:0000256" key="1">
    <source>
        <dbReference type="SAM" id="Coils"/>
    </source>
</evidence>
<dbReference type="Proteomes" id="UP000825729">
    <property type="component" value="Unassembled WGS sequence"/>
</dbReference>
<evidence type="ECO:0000313" key="5">
    <source>
        <dbReference type="Proteomes" id="UP000825729"/>
    </source>
</evidence>
<comment type="caution">
    <text evidence="4">The sequence shown here is derived from an EMBL/GenBank/DDBJ whole genome shotgun (WGS) entry which is preliminary data.</text>
</comment>
<keyword evidence="5" id="KW-1185">Reference proteome</keyword>
<feature type="compositionally biased region" description="Basic residues" evidence="2">
    <location>
        <begin position="513"/>
        <end position="525"/>
    </location>
</feature>
<feature type="coiled-coil region" evidence="1">
    <location>
        <begin position="840"/>
        <end position="930"/>
    </location>
</feature>
<feature type="region of interest" description="Disordered" evidence="2">
    <location>
        <begin position="489"/>
        <end position="531"/>
    </location>
</feature>
<sequence length="959" mass="105960">MEQWGNEWFMVQRFDAPNDDMAADWTHLDMACKMVAPSPTLIHGLCAFDHTVIVGDETVLTLALYMEGVAFRLTYCPSGELVFRGHAVKPPSAIVNSSLPYGSLTRRLPTGDRVFFQPCPDSPDKEYEASGPETFVVQSASCLSIETKTLVTCQGELSITLMDMDRIFGLPISGHLYDEVSPMVAGFTYARSLALPYSCHCLFLAYHHLFWSSKSNTLSTTAWVEFWFRTEDNVVPVHDPWTAWHALYGIGVATPRGRTTVERDVFDFLRVIPGKEDKVHLAALLSVWLSRFVFRSTGGDDLRPMVFKVASFMATGVRFALASPALACLYRGLGHAAAGTSSMAQWPYLYSWLAIYFHTHGEDLDGIRRPGMISFGNPSLRRTFIEEQACDLFQRLPVSVWHRYVLGANDLYSLVDEPKKLISRQHFESILSICCCSLTVRCSIHFFVEPYYPIRFARQLGYCQDLPGDLGARANQWEATSLSELQNRLEPEPTVSAAVGSEEEEVYDSDRFHPHKRRPKGKKPIGKKEEGPSHYFDRGFWFRVKEEEGVCGSSAHFSPFATDVVSSDFGSRASCRASAFLSKLELNPPETVHISSSLEASEVPQEEESQPTSTVQIGSCIVSTFESTEVVEVFVEVAPSSTQLETLPIQEVAPPVVQEAAEETTIEKEAPSPFLQEGAPTPSVEEVVEVEALTVREKASVVQEEAPTPAVEAPVPAIEDVVEVVQEEIPVAVEEIAEVIPAVVGVAEVILAIEEDSIVQNTTTSPTLPTPPASISLATPSQQLLSHVEGVMLQAWKDQITHRMLSPDAVRDTSLAADADFIIKSLVGEKASRTSRDWSESDARDALDALSSKLENAEITLGEAAEELSEAKVDEEDARERLKLGREKLQSDGTKVVYHTTQVEQIQESVRDLKKAVVEAEQKVAEVIARSTHCAAEEATLLSSRAAFVELQQEMARGL</sequence>
<dbReference type="Pfam" id="PF10536">
    <property type="entry name" value="PMD"/>
    <property type="match status" value="1"/>
</dbReference>
<dbReference type="AlphaFoldDB" id="A0AAV7FE22"/>
<dbReference type="PANTHER" id="PTHR36607:SF20">
    <property type="entry name" value="AMINOTRANSFERASE-LIKE PLANT MOBILE DOMAIN-CONTAINING PROTEIN"/>
    <property type="match status" value="1"/>
</dbReference>
<proteinExistence type="predicted"/>
<dbReference type="PANTHER" id="PTHR36607">
    <property type="entry name" value="1,2-DIHYDROXY-3-KETO-5-METHYLTHIOPENTENE DIOXYGENASE 4"/>
    <property type="match status" value="1"/>
</dbReference>
<dbReference type="InterPro" id="IPR019557">
    <property type="entry name" value="AminoTfrase-like_pln_mobile"/>
</dbReference>